<dbReference type="PRINTS" id="PR00412">
    <property type="entry name" value="EPOXHYDRLASE"/>
</dbReference>
<evidence type="ECO:0000313" key="3">
    <source>
        <dbReference type="EMBL" id="MDC7675276.1"/>
    </source>
</evidence>
<feature type="domain" description="AB hydrolase-1" evidence="2">
    <location>
        <begin position="23"/>
        <end position="267"/>
    </location>
</feature>
<dbReference type="Gene3D" id="3.40.50.1820">
    <property type="entry name" value="alpha/beta hydrolase"/>
    <property type="match status" value="1"/>
</dbReference>
<dbReference type="GO" id="GO:0016787">
    <property type="term" value="F:hydrolase activity"/>
    <property type="evidence" value="ECO:0007669"/>
    <property type="project" value="UniProtKB-KW"/>
</dbReference>
<dbReference type="Proteomes" id="UP001218579">
    <property type="component" value="Unassembled WGS sequence"/>
</dbReference>
<protein>
    <submittedName>
        <fullName evidence="3">Alpha/beta hydrolase</fullName>
    </submittedName>
</protein>
<dbReference type="EMBL" id="JAQQKV010000001">
    <property type="protein sequence ID" value="MDC7675276.1"/>
    <property type="molecule type" value="Genomic_DNA"/>
</dbReference>
<dbReference type="PRINTS" id="PR00111">
    <property type="entry name" value="ABHYDROLASE"/>
</dbReference>
<dbReference type="InterPro" id="IPR000639">
    <property type="entry name" value="Epox_hydrolase-like"/>
</dbReference>
<keyword evidence="1 3" id="KW-0378">Hydrolase</keyword>
<sequence>MRSYKIRANNLEFTVDEAGEGDNVILLLHGFPQSRVAWTPLMSSLARTGWRIVAPDMRGYGDTERPSRLKDYRIEALTGDVIGLFDALNARRRIVVGHDWGGVIAWRTALDHADKIDGLTVINAPHPIIFDNLLKSGLKQRLRSLYVLFFLLPLLPEWQVTRRRGQGLVNTLRRQSSGFSDEALAVYARNICTSGAATAMINYYRANVTRLVAPYMRKSLQVPVLMLWGMNDPFLDKALTRGNDALVDDFTLMPLEDISHWVLEEAPDTVVDAIQQWGRAKDIMTAL</sequence>
<dbReference type="InterPro" id="IPR029058">
    <property type="entry name" value="AB_hydrolase_fold"/>
</dbReference>
<dbReference type="RefSeq" id="WP_272743588.1">
    <property type="nucleotide sequence ID" value="NZ_JAQQKV010000001.1"/>
</dbReference>
<dbReference type="Pfam" id="PF00561">
    <property type="entry name" value="Abhydrolase_1"/>
    <property type="match status" value="1"/>
</dbReference>
<organism evidence="3 4">
    <name type="scientific">Asticcacaulis machinosus</name>
    <dbReference type="NCBI Taxonomy" id="2984211"/>
    <lineage>
        <taxon>Bacteria</taxon>
        <taxon>Pseudomonadati</taxon>
        <taxon>Pseudomonadota</taxon>
        <taxon>Alphaproteobacteria</taxon>
        <taxon>Caulobacterales</taxon>
        <taxon>Caulobacteraceae</taxon>
        <taxon>Asticcacaulis</taxon>
    </lineage>
</organism>
<dbReference type="SUPFAM" id="SSF53474">
    <property type="entry name" value="alpha/beta-Hydrolases"/>
    <property type="match status" value="1"/>
</dbReference>
<accession>A0ABT5HGB4</accession>
<proteinExistence type="predicted"/>
<keyword evidence="4" id="KW-1185">Reference proteome</keyword>
<reference evidence="3 4" key="1">
    <citation type="submission" date="2023-01" db="EMBL/GenBank/DDBJ databases">
        <title>Novel species of the genus Asticcacaulis isolated from rivers.</title>
        <authorList>
            <person name="Lu H."/>
        </authorList>
    </citation>
    <scope>NUCLEOTIDE SEQUENCE [LARGE SCALE GENOMIC DNA]</scope>
    <source>
        <strain evidence="3 4">LKC15W</strain>
    </source>
</reference>
<comment type="caution">
    <text evidence="3">The sequence shown here is derived from an EMBL/GenBank/DDBJ whole genome shotgun (WGS) entry which is preliminary data.</text>
</comment>
<dbReference type="InterPro" id="IPR000073">
    <property type="entry name" value="AB_hydrolase_1"/>
</dbReference>
<evidence type="ECO:0000259" key="2">
    <source>
        <dbReference type="Pfam" id="PF00561"/>
    </source>
</evidence>
<gene>
    <name evidence="3" type="ORF">PQU98_03990</name>
</gene>
<name>A0ABT5HGB4_9CAUL</name>
<dbReference type="PANTHER" id="PTHR43329">
    <property type="entry name" value="EPOXIDE HYDROLASE"/>
    <property type="match status" value="1"/>
</dbReference>
<evidence type="ECO:0000313" key="4">
    <source>
        <dbReference type="Proteomes" id="UP001218579"/>
    </source>
</evidence>
<evidence type="ECO:0000256" key="1">
    <source>
        <dbReference type="ARBA" id="ARBA00022801"/>
    </source>
</evidence>